<keyword evidence="1" id="KW-1133">Transmembrane helix</keyword>
<reference evidence="3" key="1">
    <citation type="submission" date="2020-01" db="EMBL/GenBank/DDBJ databases">
        <title>Draft genome sequence of the Termite Coptotermes fromosanus.</title>
        <authorList>
            <person name="Itakura S."/>
            <person name="Yosikawa Y."/>
            <person name="Umezawa K."/>
        </authorList>
    </citation>
    <scope>NUCLEOTIDE SEQUENCE [LARGE SCALE GENOMIC DNA]</scope>
</reference>
<keyword evidence="3" id="KW-1185">Reference proteome</keyword>
<proteinExistence type="predicted"/>
<evidence type="ECO:0000256" key="1">
    <source>
        <dbReference type="SAM" id="Phobius"/>
    </source>
</evidence>
<organism evidence="2 3">
    <name type="scientific">Coptotermes formosanus</name>
    <name type="common">Formosan subterranean termite</name>
    <dbReference type="NCBI Taxonomy" id="36987"/>
    <lineage>
        <taxon>Eukaryota</taxon>
        <taxon>Metazoa</taxon>
        <taxon>Ecdysozoa</taxon>
        <taxon>Arthropoda</taxon>
        <taxon>Hexapoda</taxon>
        <taxon>Insecta</taxon>
        <taxon>Pterygota</taxon>
        <taxon>Neoptera</taxon>
        <taxon>Polyneoptera</taxon>
        <taxon>Dictyoptera</taxon>
        <taxon>Blattodea</taxon>
        <taxon>Blattoidea</taxon>
        <taxon>Termitoidae</taxon>
        <taxon>Rhinotermitidae</taxon>
        <taxon>Coptotermes</taxon>
    </lineage>
</organism>
<comment type="caution">
    <text evidence="2">The sequence shown here is derived from an EMBL/GenBank/DDBJ whole genome shotgun (WGS) entry which is preliminary data.</text>
</comment>
<sequence length="78" mass="8960">MVFNFAFGAGLSVLKYILQSDWKTYVPNVIYLVPGNSQKYSLLMYSAMALIFAIWMLARAFAIFFQGLLQTSETQYEK</sequence>
<evidence type="ECO:0000313" key="3">
    <source>
        <dbReference type="Proteomes" id="UP000502823"/>
    </source>
</evidence>
<keyword evidence="1" id="KW-0472">Membrane</keyword>
<gene>
    <name evidence="2" type="ORF">Cfor_09595</name>
</gene>
<name>A0A6L2Q204_COPFO</name>
<keyword evidence="1" id="KW-0812">Transmembrane</keyword>
<evidence type="ECO:0000313" key="2">
    <source>
        <dbReference type="EMBL" id="GFG37552.1"/>
    </source>
</evidence>
<dbReference type="EMBL" id="BLKM01000702">
    <property type="protein sequence ID" value="GFG37552.1"/>
    <property type="molecule type" value="Genomic_DNA"/>
</dbReference>
<feature type="transmembrane region" description="Helical" evidence="1">
    <location>
        <begin position="43"/>
        <end position="69"/>
    </location>
</feature>
<accession>A0A6L2Q204</accession>
<dbReference type="InParanoid" id="A0A6L2Q204"/>
<protein>
    <submittedName>
        <fullName evidence="2">Uncharacterized protein</fullName>
    </submittedName>
</protein>
<dbReference type="Proteomes" id="UP000502823">
    <property type="component" value="Unassembled WGS sequence"/>
</dbReference>
<dbReference type="AlphaFoldDB" id="A0A6L2Q204"/>